<name>A0A3M7RSI5_BRAPC</name>
<dbReference type="AlphaFoldDB" id="A0A3M7RSI5"/>
<keyword evidence="2" id="KW-1185">Reference proteome</keyword>
<evidence type="ECO:0000313" key="2">
    <source>
        <dbReference type="Proteomes" id="UP000276133"/>
    </source>
</evidence>
<proteinExistence type="predicted"/>
<reference evidence="1 2" key="1">
    <citation type="journal article" date="2018" name="Sci. Rep.">
        <title>Genomic signatures of local adaptation to the degree of environmental predictability in rotifers.</title>
        <authorList>
            <person name="Franch-Gras L."/>
            <person name="Hahn C."/>
            <person name="Garcia-Roger E.M."/>
            <person name="Carmona M.J."/>
            <person name="Serra M."/>
            <person name="Gomez A."/>
        </authorList>
    </citation>
    <scope>NUCLEOTIDE SEQUENCE [LARGE SCALE GENOMIC DNA]</scope>
    <source>
        <strain evidence="1">HYR1</strain>
    </source>
</reference>
<organism evidence="1 2">
    <name type="scientific">Brachionus plicatilis</name>
    <name type="common">Marine rotifer</name>
    <name type="synonym">Brachionus muelleri</name>
    <dbReference type="NCBI Taxonomy" id="10195"/>
    <lineage>
        <taxon>Eukaryota</taxon>
        <taxon>Metazoa</taxon>
        <taxon>Spiralia</taxon>
        <taxon>Gnathifera</taxon>
        <taxon>Rotifera</taxon>
        <taxon>Eurotatoria</taxon>
        <taxon>Monogononta</taxon>
        <taxon>Pseudotrocha</taxon>
        <taxon>Ploima</taxon>
        <taxon>Brachionidae</taxon>
        <taxon>Brachionus</taxon>
    </lineage>
</organism>
<sequence>MNHLIIISIIKKNLSEKKDKNQIKKKEIEIRYIEKESYRDIYFINCLVSYFPSFSNHVNPLEALSFKIIIIEIN</sequence>
<evidence type="ECO:0000313" key="1">
    <source>
        <dbReference type="EMBL" id="RNA26288.1"/>
    </source>
</evidence>
<dbReference type="EMBL" id="REGN01002767">
    <property type="protein sequence ID" value="RNA26288.1"/>
    <property type="molecule type" value="Genomic_DNA"/>
</dbReference>
<accession>A0A3M7RSI5</accession>
<comment type="caution">
    <text evidence="1">The sequence shown here is derived from an EMBL/GenBank/DDBJ whole genome shotgun (WGS) entry which is preliminary data.</text>
</comment>
<gene>
    <name evidence="1" type="ORF">BpHYR1_025142</name>
</gene>
<dbReference type="Proteomes" id="UP000276133">
    <property type="component" value="Unassembled WGS sequence"/>
</dbReference>
<protein>
    <submittedName>
        <fullName evidence="1">Uncharacterized protein</fullName>
    </submittedName>
</protein>